<dbReference type="STRING" id="321339.SAMN05444340_104278"/>
<proteinExistence type="inferred from homology"/>
<accession>A0A1H3I0B2</accession>
<evidence type="ECO:0000259" key="3">
    <source>
        <dbReference type="SMART" id="SM00903"/>
    </source>
</evidence>
<dbReference type="Pfam" id="PF01613">
    <property type="entry name" value="Flavin_Reduct"/>
    <property type="match status" value="1"/>
</dbReference>
<dbReference type="InterPro" id="IPR050268">
    <property type="entry name" value="NADH-dep_flavin_reductase"/>
</dbReference>
<gene>
    <name evidence="4" type="ORF">SAMN05444340_104278</name>
</gene>
<dbReference type="SMART" id="SM00903">
    <property type="entry name" value="Flavin_Reduct"/>
    <property type="match status" value="1"/>
</dbReference>
<dbReference type="SUPFAM" id="SSF50475">
    <property type="entry name" value="FMN-binding split barrel"/>
    <property type="match status" value="1"/>
</dbReference>
<dbReference type="Proteomes" id="UP000199286">
    <property type="component" value="Unassembled WGS sequence"/>
</dbReference>
<evidence type="ECO:0000313" key="5">
    <source>
        <dbReference type="Proteomes" id="UP000199286"/>
    </source>
</evidence>
<keyword evidence="5" id="KW-1185">Reference proteome</keyword>
<comment type="similarity">
    <text evidence="1">Belongs to the non-flavoprotein flavin reductase family.</text>
</comment>
<evidence type="ECO:0000256" key="2">
    <source>
        <dbReference type="ARBA" id="ARBA00023002"/>
    </source>
</evidence>
<name>A0A1H3I0B2_9RHOB</name>
<dbReference type="GO" id="GO:0042602">
    <property type="term" value="F:riboflavin reductase (NADPH) activity"/>
    <property type="evidence" value="ECO:0007669"/>
    <property type="project" value="TreeGrafter"/>
</dbReference>
<evidence type="ECO:0000256" key="1">
    <source>
        <dbReference type="ARBA" id="ARBA00008898"/>
    </source>
</evidence>
<dbReference type="PANTHER" id="PTHR30466:SF11">
    <property type="entry name" value="FLAVIN-DEPENDENT MONOOXYGENASE, REDUCTASE SUBUNIT HSAB"/>
    <property type="match status" value="1"/>
</dbReference>
<dbReference type="InterPro" id="IPR002563">
    <property type="entry name" value="Flavin_Rdtase-like_dom"/>
</dbReference>
<dbReference type="GO" id="GO:0010181">
    <property type="term" value="F:FMN binding"/>
    <property type="evidence" value="ECO:0007669"/>
    <property type="project" value="InterPro"/>
</dbReference>
<sequence>MKAERIAWPMTAKADSFDPHQADPRAFREALGRFGTGVTVITCATRDGPLGITANSFSSLSLDPPLVLWAPAKSSARYPHFMAAERFAIHVMGRDQFDTCRGFARDGDAFDRIAWEEGEGGVPLISGSLSCFECATTATHDGGDHSIIVARVTRVTTRAGEPLLFFGGAYGTFDPAS</sequence>
<dbReference type="InterPro" id="IPR012349">
    <property type="entry name" value="Split_barrel_FMN-bd"/>
</dbReference>
<dbReference type="EMBL" id="FNPF01000004">
    <property type="protein sequence ID" value="SDY21140.1"/>
    <property type="molecule type" value="Genomic_DNA"/>
</dbReference>
<protein>
    <submittedName>
        <fullName evidence="4">NADH-FMN oxidoreductase RutF, flavin reductase (DIM6/NTAB) family</fullName>
    </submittedName>
</protein>
<feature type="domain" description="Flavin reductase like" evidence="3">
    <location>
        <begin position="31"/>
        <end position="172"/>
    </location>
</feature>
<reference evidence="4 5" key="1">
    <citation type="submission" date="2016-10" db="EMBL/GenBank/DDBJ databases">
        <authorList>
            <person name="de Groot N.N."/>
        </authorList>
    </citation>
    <scope>NUCLEOTIDE SEQUENCE [LARGE SCALE GENOMIC DNA]</scope>
    <source>
        <strain evidence="4 5">DSM 26880</strain>
    </source>
</reference>
<organism evidence="4 5">
    <name type="scientific">Citreimonas salinaria</name>
    <dbReference type="NCBI Taxonomy" id="321339"/>
    <lineage>
        <taxon>Bacteria</taxon>
        <taxon>Pseudomonadati</taxon>
        <taxon>Pseudomonadota</taxon>
        <taxon>Alphaproteobacteria</taxon>
        <taxon>Rhodobacterales</taxon>
        <taxon>Roseobacteraceae</taxon>
        <taxon>Citreimonas</taxon>
    </lineage>
</organism>
<keyword evidence="2" id="KW-0560">Oxidoreductase</keyword>
<dbReference type="AlphaFoldDB" id="A0A1H3I0B2"/>
<dbReference type="Gene3D" id="2.30.110.10">
    <property type="entry name" value="Electron Transport, Fmn-binding Protein, Chain A"/>
    <property type="match status" value="1"/>
</dbReference>
<evidence type="ECO:0000313" key="4">
    <source>
        <dbReference type="EMBL" id="SDY21140.1"/>
    </source>
</evidence>
<dbReference type="PANTHER" id="PTHR30466">
    <property type="entry name" value="FLAVIN REDUCTASE"/>
    <property type="match status" value="1"/>
</dbReference>